<comment type="caution">
    <text evidence="1">The sequence shown here is derived from an EMBL/GenBank/DDBJ whole genome shotgun (WGS) entry which is preliminary data.</text>
</comment>
<dbReference type="EMBL" id="JADYXP020000002">
    <property type="protein sequence ID" value="KAL0131240.1"/>
    <property type="molecule type" value="Genomic_DNA"/>
</dbReference>
<sequence>MIMQYMESKLNSGKRVTYKVSASLPKKLWERTYNDLIILPRPSFFREKSVARLSRCPINLSSISRRSRSVSFSQIEATLDLAQPLNARPPSDVLYSYI</sequence>
<evidence type="ECO:0000313" key="2">
    <source>
        <dbReference type="Proteomes" id="UP001430953"/>
    </source>
</evidence>
<gene>
    <name evidence="1" type="ORF">PUN28_002655</name>
</gene>
<protein>
    <submittedName>
        <fullName evidence="1">Uncharacterized protein</fullName>
    </submittedName>
</protein>
<proteinExistence type="predicted"/>
<keyword evidence="2" id="KW-1185">Reference proteome</keyword>
<dbReference type="AlphaFoldDB" id="A0AAW2GVD1"/>
<reference evidence="1 2" key="1">
    <citation type="submission" date="2023-03" db="EMBL/GenBank/DDBJ databases">
        <title>High recombination rates correlate with genetic variation in Cardiocondyla obscurior ants.</title>
        <authorList>
            <person name="Errbii M."/>
        </authorList>
    </citation>
    <scope>NUCLEOTIDE SEQUENCE [LARGE SCALE GENOMIC DNA]</scope>
    <source>
        <strain evidence="1">Alpha-2009</strain>
        <tissue evidence="1">Whole body</tissue>
    </source>
</reference>
<name>A0AAW2GVD1_9HYME</name>
<organism evidence="1 2">
    <name type="scientific">Cardiocondyla obscurior</name>
    <dbReference type="NCBI Taxonomy" id="286306"/>
    <lineage>
        <taxon>Eukaryota</taxon>
        <taxon>Metazoa</taxon>
        <taxon>Ecdysozoa</taxon>
        <taxon>Arthropoda</taxon>
        <taxon>Hexapoda</taxon>
        <taxon>Insecta</taxon>
        <taxon>Pterygota</taxon>
        <taxon>Neoptera</taxon>
        <taxon>Endopterygota</taxon>
        <taxon>Hymenoptera</taxon>
        <taxon>Apocrita</taxon>
        <taxon>Aculeata</taxon>
        <taxon>Formicoidea</taxon>
        <taxon>Formicidae</taxon>
        <taxon>Myrmicinae</taxon>
        <taxon>Cardiocondyla</taxon>
    </lineage>
</organism>
<accession>A0AAW2GVD1</accession>
<dbReference type="Proteomes" id="UP001430953">
    <property type="component" value="Unassembled WGS sequence"/>
</dbReference>
<evidence type="ECO:0000313" key="1">
    <source>
        <dbReference type="EMBL" id="KAL0131240.1"/>
    </source>
</evidence>